<feature type="region of interest" description="Disordered" evidence="1">
    <location>
        <begin position="1"/>
        <end position="46"/>
    </location>
</feature>
<feature type="region of interest" description="Disordered" evidence="1">
    <location>
        <begin position="268"/>
        <end position="298"/>
    </location>
</feature>
<dbReference type="InterPro" id="IPR007541">
    <property type="entry name" value="Uncharacterised_BSP"/>
</dbReference>
<evidence type="ECO:0000313" key="2">
    <source>
        <dbReference type="EMBL" id="KAH9808649.1"/>
    </source>
</evidence>
<reference evidence="2 3" key="1">
    <citation type="journal article" date="2018" name="IMA Fungus">
        <title>IMA Genome-F 10: Nine draft genome sequences of Claviceps purpurea s.lat., including C. arundinis, C. humidiphila, and C. cf. spartinae, pseudomolecules for the pitch canker pathogen Fusarium circinatum, draft genome of Davidsoniella eucalypti, Grosmannia galeiformis, Quambalaria eucalypti, and Teratosphaeria destructans.</title>
        <authorList>
            <person name="Wingfield B.D."/>
            <person name="Liu M."/>
            <person name="Nguyen H.D."/>
            <person name="Lane F.A."/>
            <person name="Morgan S.W."/>
            <person name="De Vos L."/>
            <person name="Wilken P.M."/>
            <person name="Duong T.A."/>
            <person name="Aylward J."/>
            <person name="Coetzee M.P."/>
            <person name="Dadej K."/>
            <person name="De Beer Z.W."/>
            <person name="Findlay W."/>
            <person name="Havenga M."/>
            <person name="Kolarik M."/>
            <person name="Menzies J.G."/>
            <person name="Naidoo K."/>
            <person name="Pochopski O."/>
            <person name="Shoukouhi P."/>
            <person name="Santana Q.C."/>
            <person name="Seifert K.A."/>
            <person name="Soal N."/>
            <person name="Steenkamp E.T."/>
            <person name="Tatham C.T."/>
            <person name="van der Nest M.A."/>
            <person name="Wingfield M.J."/>
        </authorList>
    </citation>
    <scope>NUCLEOTIDE SEQUENCE [LARGE SCALE GENOMIC DNA]</scope>
    <source>
        <strain evidence="2">CMW44962</strain>
    </source>
</reference>
<name>A0A9W7SI58_9PEZI</name>
<sequence length="298" mass="32973">MPPRTPPYFQTAMPAVSLPSDRPSPTTPTTTNNNNNTQDDEEATTTTLPIRKHKFPTPKLRLQFEDLKHPGTSVFLRAVHSTTDIEQQIQNVLNLLYHHPSAPRPPTRSITFVLEDMPGVAYTTGTALDDDHKEIHFSLSYIALPRHAGDLARAELLGVICHELVHCFQYNAEGTAPGGLIEGIADWVRLNAGLAARHWRREAEGAWDRGYQHTGYFLQWLEEKFGEGTVRTVNGLLREGEWDAERVFKAACAGREVEGLWEEYAREVKGGEGATGTAEGETIPSDTPPRVEGAKGGV</sequence>
<dbReference type="PANTHER" id="PTHR33321:SF12">
    <property type="entry name" value="PLANT BASIC SECRETORY PROTEIN (BSP) FAMILY PROTEIN"/>
    <property type="match status" value="1"/>
</dbReference>
<accession>A0A9W7SI58</accession>
<comment type="caution">
    <text evidence="2">The sequence shown here is derived from an EMBL/GenBank/DDBJ whole genome shotgun (WGS) entry which is preliminary data.</text>
</comment>
<dbReference type="EMBL" id="RIBY02002600">
    <property type="protein sequence ID" value="KAH9808649.1"/>
    <property type="molecule type" value="Genomic_DNA"/>
</dbReference>
<keyword evidence="3" id="KW-1185">Reference proteome</keyword>
<organism evidence="2 3">
    <name type="scientific">Teratosphaeria destructans</name>
    <dbReference type="NCBI Taxonomy" id="418781"/>
    <lineage>
        <taxon>Eukaryota</taxon>
        <taxon>Fungi</taxon>
        <taxon>Dikarya</taxon>
        <taxon>Ascomycota</taxon>
        <taxon>Pezizomycotina</taxon>
        <taxon>Dothideomycetes</taxon>
        <taxon>Dothideomycetidae</taxon>
        <taxon>Mycosphaerellales</taxon>
        <taxon>Teratosphaeriaceae</taxon>
        <taxon>Teratosphaeria</taxon>
    </lineage>
</organism>
<dbReference type="AlphaFoldDB" id="A0A9W7SI58"/>
<evidence type="ECO:0000256" key="1">
    <source>
        <dbReference type="SAM" id="MobiDB-lite"/>
    </source>
</evidence>
<protein>
    <submittedName>
        <fullName evidence="2">Peptidase of plants and bacteria</fullName>
    </submittedName>
</protein>
<feature type="compositionally biased region" description="Low complexity" evidence="1">
    <location>
        <begin position="27"/>
        <end position="37"/>
    </location>
</feature>
<evidence type="ECO:0000313" key="3">
    <source>
        <dbReference type="Proteomes" id="UP001138500"/>
    </source>
</evidence>
<proteinExistence type="predicted"/>
<dbReference type="Pfam" id="PF04450">
    <property type="entry name" value="BSP"/>
    <property type="match status" value="1"/>
</dbReference>
<reference evidence="2 3" key="2">
    <citation type="journal article" date="2021" name="Curr. Genet.">
        <title>Genetic response to nitrogen starvation in the aggressive Eucalyptus foliar pathogen Teratosphaeria destructans.</title>
        <authorList>
            <person name="Havenga M."/>
            <person name="Wingfield B.D."/>
            <person name="Wingfield M.J."/>
            <person name="Dreyer L.L."/>
            <person name="Roets F."/>
            <person name="Aylward J."/>
        </authorList>
    </citation>
    <scope>NUCLEOTIDE SEQUENCE [LARGE SCALE GENOMIC DNA]</scope>
    <source>
        <strain evidence="2">CMW44962</strain>
    </source>
</reference>
<dbReference type="OrthoDB" id="891726at2759"/>
<gene>
    <name evidence="2" type="ORF">Tdes44962_MAKER06305</name>
</gene>
<dbReference type="Proteomes" id="UP001138500">
    <property type="component" value="Unassembled WGS sequence"/>
</dbReference>
<dbReference type="PANTHER" id="PTHR33321">
    <property type="match status" value="1"/>
</dbReference>